<dbReference type="Proteomes" id="UP000615026">
    <property type="component" value="Unassembled WGS sequence"/>
</dbReference>
<dbReference type="Pfam" id="PF00126">
    <property type="entry name" value="HTH_1"/>
    <property type="match status" value="1"/>
</dbReference>
<keyword evidence="4" id="KW-0804">Transcription</keyword>
<dbReference type="GO" id="GO:0000976">
    <property type="term" value="F:transcription cis-regulatory region binding"/>
    <property type="evidence" value="ECO:0007669"/>
    <property type="project" value="TreeGrafter"/>
</dbReference>
<organism evidence="6 7">
    <name type="scientific">Leptolyngbya cf. ectocarpi LEGE 11479</name>
    <dbReference type="NCBI Taxonomy" id="1828722"/>
    <lineage>
        <taxon>Bacteria</taxon>
        <taxon>Bacillati</taxon>
        <taxon>Cyanobacteriota</taxon>
        <taxon>Cyanophyceae</taxon>
        <taxon>Leptolyngbyales</taxon>
        <taxon>Leptolyngbyaceae</taxon>
        <taxon>Leptolyngbya group</taxon>
        <taxon>Leptolyngbya</taxon>
    </lineage>
</organism>
<proteinExistence type="inferred from homology"/>
<dbReference type="RefSeq" id="WP_193989716.1">
    <property type="nucleotide sequence ID" value="NZ_JADEXP010000001.1"/>
</dbReference>
<feature type="domain" description="HTH lysR-type" evidence="5">
    <location>
        <begin position="1"/>
        <end position="61"/>
    </location>
</feature>
<keyword evidence="3" id="KW-0238">DNA-binding</keyword>
<comment type="caution">
    <text evidence="6">The sequence shown here is derived from an EMBL/GenBank/DDBJ whole genome shotgun (WGS) entry which is preliminary data.</text>
</comment>
<evidence type="ECO:0000259" key="5">
    <source>
        <dbReference type="PROSITE" id="PS50931"/>
    </source>
</evidence>
<dbReference type="PROSITE" id="PS50931">
    <property type="entry name" value="HTH_LYSR"/>
    <property type="match status" value="1"/>
</dbReference>
<dbReference type="AlphaFoldDB" id="A0A928X213"/>
<dbReference type="EMBL" id="JADEXP010000001">
    <property type="protein sequence ID" value="MBE9065063.1"/>
    <property type="molecule type" value="Genomic_DNA"/>
</dbReference>
<dbReference type="Gene3D" id="1.10.10.10">
    <property type="entry name" value="Winged helix-like DNA-binding domain superfamily/Winged helix DNA-binding domain"/>
    <property type="match status" value="1"/>
</dbReference>
<evidence type="ECO:0000313" key="7">
    <source>
        <dbReference type="Proteomes" id="UP000615026"/>
    </source>
</evidence>
<dbReference type="InterPro" id="IPR000847">
    <property type="entry name" value="LysR_HTH_N"/>
</dbReference>
<dbReference type="InterPro" id="IPR036390">
    <property type="entry name" value="WH_DNA-bd_sf"/>
</dbReference>
<evidence type="ECO:0000313" key="6">
    <source>
        <dbReference type="EMBL" id="MBE9065063.1"/>
    </source>
</evidence>
<dbReference type="FunFam" id="1.10.10.10:FF:000001">
    <property type="entry name" value="LysR family transcriptional regulator"/>
    <property type="match status" value="1"/>
</dbReference>
<evidence type="ECO:0000256" key="2">
    <source>
        <dbReference type="ARBA" id="ARBA00023015"/>
    </source>
</evidence>
<dbReference type="Pfam" id="PF03466">
    <property type="entry name" value="LysR_substrate"/>
    <property type="match status" value="1"/>
</dbReference>
<dbReference type="PRINTS" id="PR00039">
    <property type="entry name" value="HTHLYSR"/>
</dbReference>
<name>A0A928X213_LEPEC</name>
<dbReference type="CDD" id="cd08419">
    <property type="entry name" value="PBP2_CbbR_RubisCO_like"/>
    <property type="match status" value="1"/>
</dbReference>
<dbReference type="SUPFAM" id="SSF46785">
    <property type="entry name" value="Winged helix' DNA-binding domain"/>
    <property type="match status" value="1"/>
</dbReference>
<keyword evidence="2" id="KW-0805">Transcription regulation</keyword>
<evidence type="ECO:0000256" key="3">
    <source>
        <dbReference type="ARBA" id="ARBA00023125"/>
    </source>
</evidence>
<dbReference type="PANTHER" id="PTHR30126">
    <property type="entry name" value="HTH-TYPE TRANSCRIPTIONAL REGULATOR"/>
    <property type="match status" value="1"/>
</dbReference>
<reference evidence="6" key="1">
    <citation type="submission" date="2020-10" db="EMBL/GenBank/DDBJ databases">
        <authorList>
            <person name="Castelo-Branco R."/>
            <person name="Eusebio N."/>
            <person name="Adriana R."/>
            <person name="Vieira A."/>
            <person name="Brugerolle De Fraissinette N."/>
            <person name="Rezende De Castro R."/>
            <person name="Schneider M.P."/>
            <person name="Vasconcelos V."/>
            <person name="Leao P.N."/>
        </authorList>
    </citation>
    <scope>NUCLEOTIDE SEQUENCE</scope>
    <source>
        <strain evidence="6">LEGE 11479</strain>
    </source>
</reference>
<comment type="similarity">
    <text evidence="1">Belongs to the LysR transcriptional regulatory family.</text>
</comment>
<accession>A0A928X213</accession>
<evidence type="ECO:0000256" key="4">
    <source>
        <dbReference type="ARBA" id="ARBA00023163"/>
    </source>
</evidence>
<dbReference type="InterPro" id="IPR005119">
    <property type="entry name" value="LysR_subst-bd"/>
</dbReference>
<evidence type="ECO:0000256" key="1">
    <source>
        <dbReference type="ARBA" id="ARBA00009437"/>
    </source>
</evidence>
<dbReference type="Gene3D" id="3.40.190.290">
    <property type="match status" value="1"/>
</dbReference>
<protein>
    <submittedName>
        <fullName evidence="6">LysR family transcriptional regulator</fullName>
    </submittedName>
</protein>
<keyword evidence="7" id="KW-1185">Reference proteome</keyword>
<dbReference type="PANTHER" id="PTHR30126:SF5">
    <property type="entry name" value="HTH-TYPE TRANSCRIPTIONAL ACTIVATOR CMPR"/>
    <property type="match status" value="1"/>
</dbReference>
<dbReference type="GO" id="GO:0003700">
    <property type="term" value="F:DNA-binding transcription factor activity"/>
    <property type="evidence" value="ECO:0007669"/>
    <property type="project" value="InterPro"/>
</dbReference>
<gene>
    <name evidence="6" type="ORF">IQ260_00135</name>
</gene>
<dbReference type="InterPro" id="IPR036388">
    <property type="entry name" value="WH-like_DNA-bd_sf"/>
</dbReference>
<sequence length="325" mass="35828">MIHATLHQLKVFEATARHGSFTRAAEELYLTQPTVSIQVKQLTKAVGLPLFEQIGKRLYLTQAGKKLLETCQEIFQGLSQFEMSIADLKGMKQGKLSLAVITTAKYFVPRLLGPFCKRYPGIDISLKVTNHQNIQERMLNNREDLFIFSQLPSQPDLKTYPFLDNPLVVIAPTDHPLAGKKNIPIDALNHEPFIMREPGSGTREAVQKLFSENNIDVKVRLELGSNEAIKQGIAGGLGVSVLSQHTIISEGTTGEFAILDVEGFPIPRQWYVGHLAGKQLSVVAESFLQYLLDESPAMAKKFLPGLGNPILGQEDVPGKETATVG</sequence>
<dbReference type="SUPFAM" id="SSF53850">
    <property type="entry name" value="Periplasmic binding protein-like II"/>
    <property type="match status" value="1"/>
</dbReference>